<organism evidence="1">
    <name type="scientific">Rhizobium leguminosarum</name>
    <dbReference type="NCBI Taxonomy" id="384"/>
    <lineage>
        <taxon>Bacteria</taxon>
        <taxon>Pseudomonadati</taxon>
        <taxon>Pseudomonadota</taxon>
        <taxon>Alphaproteobacteria</taxon>
        <taxon>Hyphomicrobiales</taxon>
        <taxon>Rhizobiaceae</taxon>
        <taxon>Rhizobium/Agrobacterium group</taxon>
        <taxon>Rhizobium</taxon>
    </lineage>
</organism>
<proteinExistence type="predicted"/>
<reference evidence="1" key="1">
    <citation type="submission" date="2016-04" db="EMBL/GenBank/DDBJ databases">
        <title>Fast-growing isolate from the root nodules of Vavilovia formosa.</title>
        <authorList>
            <person name="Kimeklis A."/>
            <person name="Safronova V."/>
            <person name="Belimov A."/>
            <person name="Andronov E."/>
        </authorList>
    </citation>
    <scope>NUCLEOTIDE SEQUENCE [LARGE SCALE GENOMIC DNA]</scope>
    <source>
        <strain evidence="1">Vaf-46</strain>
    </source>
</reference>
<evidence type="ECO:0000313" key="1">
    <source>
        <dbReference type="EMBL" id="OAP91281.1"/>
    </source>
</evidence>
<dbReference type="Pfam" id="PF11985">
    <property type="entry name" value="Phage_Mu_Gp27"/>
    <property type="match status" value="1"/>
</dbReference>
<name>A0A179BJJ3_RHILE</name>
<accession>A0A179BJJ3</accession>
<dbReference type="eggNOG" id="ENOG5032UAT">
    <property type="taxonomic scope" value="Bacteria"/>
</dbReference>
<protein>
    <recommendedName>
        <fullName evidence="2">DUF3486 family protein</fullName>
    </recommendedName>
</protein>
<dbReference type="InterPro" id="IPR021874">
    <property type="entry name" value="Phage_Mu_Gp27"/>
</dbReference>
<comment type="caution">
    <text evidence="1">The sequence shown here is derived from an EMBL/GenBank/DDBJ whole genome shotgun (WGS) entry which is preliminary data.</text>
</comment>
<dbReference type="EMBL" id="LWBS01000391">
    <property type="protein sequence ID" value="OAP91281.1"/>
    <property type="molecule type" value="Genomic_DNA"/>
</dbReference>
<evidence type="ECO:0008006" key="2">
    <source>
        <dbReference type="Google" id="ProtNLM"/>
    </source>
</evidence>
<dbReference type="AlphaFoldDB" id="A0A179BJJ3"/>
<gene>
    <name evidence="1" type="ORF">A4U53_27860</name>
</gene>
<sequence length="207" mass="22491">MSKGRGKLSAIDLLPDECEPIVNWAAHELANRDRTQLEIFAEFKTKLIALQGELGLAFDIPSFSAFNRYSIRLAMLSRRLEQTRDIAETLSQRMDAAGSDDLTLIAAEAIKTLIFEVLQSSGEAGISPKGAMELANALRAAAAAQASSSSRRLKLEAEGKARKAEADMKANAERALDTLSKEPGISKEAIARARRDFLGVRSKKETA</sequence>